<keyword evidence="2" id="KW-1185">Reference proteome</keyword>
<dbReference type="Gramene" id="TuG1812G0100000431.01.T01">
    <property type="protein sequence ID" value="TuG1812G0100000431.01.T01"/>
    <property type="gene ID" value="TuG1812G0100000431.01"/>
</dbReference>
<reference evidence="2" key="1">
    <citation type="journal article" date="2013" name="Nature">
        <title>Draft genome of the wheat A-genome progenitor Triticum urartu.</title>
        <authorList>
            <person name="Ling H.Q."/>
            <person name="Zhao S."/>
            <person name="Liu D."/>
            <person name="Wang J."/>
            <person name="Sun H."/>
            <person name="Zhang C."/>
            <person name="Fan H."/>
            <person name="Li D."/>
            <person name="Dong L."/>
            <person name="Tao Y."/>
            <person name="Gao C."/>
            <person name="Wu H."/>
            <person name="Li Y."/>
            <person name="Cui Y."/>
            <person name="Guo X."/>
            <person name="Zheng S."/>
            <person name="Wang B."/>
            <person name="Yu K."/>
            <person name="Liang Q."/>
            <person name="Yang W."/>
            <person name="Lou X."/>
            <person name="Chen J."/>
            <person name="Feng M."/>
            <person name="Jian J."/>
            <person name="Zhang X."/>
            <person name="Luo G."/>
            <person name="Jiang Y."/>
            <person name="Liu J."/>
            <person name="Wang Z."/>
            <person name="Sha Y."/>
            <person name="Zhang B."/>
            <person name="Wu H."/>
            <person name="Tang D."/>
            <person name="Shen Q."/>
            <person name="Xue P."/>
            <person name="Zou S."/>
            <person name="Wang X."/>
            <person name="Liu X."/>
            <person name="Wang F."/>
            <person name="Yang Y."/>
            <person name="An X."/>
            <person name="Dong Z."/>
            <person name="Zhang K."/>
            <person name="Zhang X."/>
            <person name="Luo M.C."/>
            <person name="Dvorak J."/>
            <person name="Tong Y."/>
            <person name="Wang J."/>
            <person name="Yang H."/>
            <person name="Li Z."/>
            <person name="Wang D."/>
            <person name="Zhang A."/>
            <person name="Wang J."/>
        </authorList>
    </citation>
    <scope>NUCLEOTIDE SEQUENCE</scope>
    <source>
        <strain evidence="2">cv. G1812</strain>
    </source>
</reference>
<reference evidence="1" key="2">
    <citation type="submission" date="2018-03" db="EMBL/GenBank/DDBJ databases">
        <title>The Triticum urartu genome reveals the dynamic nature of wheat genome evolution.</title>
        <authorList>
            <person name="Ling H."/>
            <person name="Ma B."/>
            <person name="Shi X."/>
            <person name="Liu H."/>
            <person name="Dong L."/>
            <person name="Sun H."/>
            <person name="Cao Y."/>
            <person name="Gao Q."/>
            <person name="Zheng S."/>
            <person name="Li Y."/>
            <person name="Yu Y."/>
            <person name="Du H."/>
            <person name="Qi M."/>
            <person name="Li Y."/>
            <person name="Yu H."/>
            <person name="Cui Y."/>
            <person name="Wang N."/>
            <person name="Chen C."/>
            <person name="Wu H."/>
            <person name="Zhao Y."/>
            <person name="Zhang J."/>
            <person name="Li Y."/>
            <person name="Zhou W."/>
            <person name="Zhang B."/>
            <person name="Hu W."/>
            <person name="Eijk M."/>
            <person name="Tang J."/>
            <person name="Witsenboer H."/>
            <person name="Zhao S."/>
            <person name="Li Z."/>
            <person name="Zhang A."/>
            <person name="Wang D."/>
            <person name="Liang C."/>
        </authorList>
    </citation>
    <scope>NUCLEOTIDE SEQUENCE [LARGE SCALE GENOMIC DNA]</scope>
    <source>
        <strain evidence="1">cv. G1812</strain>
    </source>
</reference>
<accession>A0A8R7JV82</accession>
<organism evidence="1 2">
    <name type="scientific">Triticum urartu</name>
    <name type="common">Red wild einkorn</name>
    <name type="synonym">Crithodium urartu</name>
    <dbReference type="NCBI Taxonomy" id="4572"/>
    <lineage>
        <taxon>Eukaryota</taxon>
        <taxon>Viridiplantae</taxon>
        <taxon>Streptophyta</taxon>
        <taxon>Embryophyta</taxon>
        <taxon>Tracheophyta</taxon>
        <taxon>Spermatophyta</taxon>
        <taxon>Magnoliopsida</taxon>
        <taxon>Liliopsida</taxon>
        <taxon>Poales</taxon>
        <taxon>Poaceae</taxon>
        <taxon>BOP clade</taxon>
        <taxon>Pooideae</taxon>
        <taxon>Triticodae</taxon>
        <taxon>Triticeae</taxon>
        <taxon>Triticinae</taxon>
        <taxon>Triticum</taxon>
    </lineage>
</organism>
<dbReference type="AlphaFoldDB" id="A0A8R7JV82"/>
<proteinExistence type="predicted"/>
<evidence type="ECO:0000313" key="1">
    <source>
        <dbReference type="EnsemblPlants" id="TuG1812G0100000431.01.T01"/>
    </source>
</evidence>
<protein>
    <submittedName>
        <fullName evidence="1">Uncharacterized protein</fullName>
    </submittedName>
</protein>
<evidence type="ECO:0000313" key="2">
    <source>
        <dbReference type="Proteomes" id="UP000015106"/>
    </source>
</evidence>
<dbReference type="EnsemblPlants" id="TuG1812G0100000431.01.T01">
    <property type="protein sequence ID" value="TuG1812G0100000431.01.T01"/>
    <property type="gene ID" value="TuG1812G0100000431.01"/>
</dbReference>
<reference evidence="1" key="3">
    <citation type="submission" date="2022-06" db="UniProtKB">
        <authorList>
            <consortium name="EnsemblPlants"/>
        </authorList>
    </citation>
    <scope>IDENTIFICATION</scope>
</reference>
<sequence>MRLPGGAKSILGEMEICSYMDIRRGGLTLQRNGNSPSDDHYMSARYLLGMALIPQEITVNDVVSILQEHVDSPMTQEQRIKTEVGTAMLAVSVVFGPRDGRNHVTNDAYRLVEEPSKLSVWNYSRYALEEIMRGALCLAESKRKGEQNVWLYGCPTILQIHYFNSVDTGYLTIDTTKQAAVKLYSTSVVRTFIEADTFEEDGQVKYGGLKGKVACSGKAIAAGCIHYETLLYLKGKLRMSMLKADSVCHEFNELMSKDHSNDVGMIKRRIEEHDMAQTLSRLHEWKDNDAKIEPALKGKCGWIPNMPPRILEGVVVSTEDCNDIENWERKKIATGSASTDEDHDIKTVAEALAGMKAGLFGAGLSGVCGSRQGTCTRTAAVNSTKQTLMVQQASSLTGEINKGGTLEGDGGKQKPVLKFYVRRLAKNRDIFLDRERTNESCTVLSESVKTDEMNPVLAHDAFKKNSLGGNNLSGESITAVADADIGKKRSISQINRLIEVCKRQRIAGKMDVPIISNGLSNGGLGGPGAYFLSSRKVLKDSIEQLENTKGMELRRIWIEHPIPVVLQITGTEIYAMMKPGGEVGARQFDIFRRLVYCQDKKLYAPRSILRLRKVLHLSWAERVLNGAAVQINDEIKASLVGLNGKFDLRTCNMIMVPDRSVEGYYVLYVFNMFTHVVHVFDPTNSWQLETTLEKKHWEKYMLLLNGMSSLIPQLYPGYHVDASKWKMKCHKVLADRVKRGDTAFYVLLIILSFNGQEIKHILNTNSLALFKLNVLQWLGKMHANRSSFPREIIPC</sequence>
<name>A0A8R7JV82_TRIUA</name>
<dbReference type="Proteomes" id="UP000015106">
    <property type="component" value="Chromosome 1"/>
</dbReference>